<evidence type="ECO:0000313" key="3">
    <source>
        <dbReference type="Proteomes" id="UP000235728"/>
    </source>
</evidence>
<name>A0A2N6P0S7_BEABA</name>
<dbReference type="Proteomes" id="UP000235728">
    <property type="component" value="Unassembled WGS sequence"/>
</dbReference>
<protein>
    <recommendedName>
        <fullName evidence="1">DUF6606 domain-containing protein</fullName>
    </recommendedName>
</protein>
<feature type="domain" description="DUF6606" evidence="1">
    <location>
        <begin position="15"/>
        <end position="103"/>
    </location>
</feature>
<proteinExistence type="predicted"/>
<evidence type="ECO:0000313" key="2">
    <source>
        <dbReference type="EMBL" id="PMB73100.1"/>
    </source>
</evidence>
<gene>
    <name evidence="2" type="ORF">BM221_000519</name>
</gene>
<accession>A0A2N6P0S7</accession>
<dbReference type="InterPro" id="IPR046541">
    <property type="entry name" value="DUF6606"/>
</dbReference>
<organism evidence="2 3">
    <name type="scientific">Beauveria bassiana</name>
    <name type="common">White muscardine disease fungus</name>
    <name type="synonym">Tritirachium shiotae</name>
    <dbReference type="NCBI Taxonomy" id="176275"/>
    <lineage>
        <taxon>Eukaryota</taxon>
        <taxon>Fungi</taxon>
        <taxon>Dikarya</taxon>
        <taxon>Ascomycota</taxon>
        <taxon>Pezizomycotina</taxon>
        <taxon>Sordariomycetes</taxon>
        <taxon>Hypocreomycetidae</taxon>
        <taxon>Hypocreales</taxon>
        <taxon>Cordycipitaceae</taxon>
        <taxon>Beauveria</taxon>
    </lineage>
</organism>
<evidence type="ECO:0000259" key="1">
    <source>
        <dbReference type="Pfam" id="PF20255"/>
    </source>
</evidence>
<sequence length="114" mass="12567">MPTATGVSEAELRLIIHHVFLTPGNPQSGDDIEIALASEVALLNYVCQALRDFSNLEVLNGNRAVQRAREAIQFLRDSKISSGDLDAQKLQKAFETLSKEGTYFSSIIDWTDQG</sequence>
<dbReference type="Pfam" id="PF20255">
    <property type="entry name" value="DUF6606"/>
    <property type="match status" value="1"/>
</dbReference>
<dbReference type="AlphaFoldDB" id="A0A2N6P0S7"/>
<dbReference type="EMBL" id="MRVG01000001">
    <property type="protein sequence ID" value="PMB73100.1"/>
    <property type="molecule type" value="Genomic_DNA"/>
</dbReference>
<reference evidence="2 3" key="1">
    <citation type="journal article" date="2016" name="Appl. Microbiol. Biotechnol.">
        <title>Characterization of T-DNA insertion mutants with decreased virulence in the entomopathogenic fungus Beauveria bassiana JEF-007.</title>
        <authorList>
            <person name="Kim S."/>
            <person name="Lee S.J."/>
            <person name="Nai Y.S."/>
            <person name="Yu J.S."/>
            <person name="Lee M.R."/>
            <person name="Yang Y.T."/>
            <person name="Kim J.S."/>
        </authorList>
    </citation>
    <scope>NUCLEOTIDE SEQUENCE [LARGE SCALE GENOMIC DNA]</scope>
    <source>
        <strain evidence="2 3">JEF-007</strain>
    </source>
</reference>
<comment type="caution">
    <text evidence="2">The sequence shown here is derived from an EMBL/GenBank/DDBJ whole genome shotgun (WGS) entry which is preliminary data.</text>
</comment>